<dbReference type="EMBL" id="CP049074">
    <property type="protein sequence ID" value="QKR00827.1"/>
    <property type="molecule type" value="Genomic_DNA"/>
</dbReference>
<feature type="transmembrane region" description="Helical" evidence="1">
    <location>
        <begin position="359"/>
        <end position="377"/>
    </location>
</feature>
<keyword evidence="3" id="KW-1185">Reference proteome</keyword>
<organism evidence="2 3">
    <name type="scientific">Metallosphaera tengchongensis</name>
    <dbReference type="NCBI Taxonomy" id="1532350"/>
    <lineage>
        <taxon>Archaea</taxon>
        <taxon>Thermoproteota</taxon>
        <taxon>Thermoprotei</taxon>
        <taxon>Sulfolobales</taxon>
        <taxon>Sulfolobaceae</taxon>
        <taxon>Metallosphaera</taxon>
    </lineage>
</organism>
<name>A0A6N0NX70_9CREN</name>
<dbReference type="KEGG" id="mten:GWK48_10925"/>
<evidence type="ECO:0008006" key="4">
    <source>
        <dbReference type="Google" id="ProtNLM"/>
    </source>
</evidence>
<keyword evidence="1" id="KW-0812">Transmembrane</keyword>
<dbReference type="RefSeq" id="WP_174632215.1">
    <property type="nucleotide sequence ID" value="NZ_CP049074.1"/>
</dbReference>
<dbReference type="AlphaFoldDB" id="A0A6N0NX70"/>
<accession>A0A6N0NX70</accession>
<keyword evidence="1" id="KW-1133">Transmembrane helix</keyword>
<protein>
    <recommendedName>
        <fullName evidence="4">Thermopsin family protease</fullName>
    </recommendedName>
</protein>
<evidence type="ECO:0000256" key="1">
    <source>
        <dbReference type="SAM" id="Phobius"/>
    </source>
</evidence>
<dbReference type="GeneID" id="55642462"/>
<sequence>MRSLLPLLLLFLLLPLPSSSFSPTNYGYEFGYVPMGGIQTVVVLYNISLALGSPDMSVQQNVCLNVGGQEVFVQNVLEPLSLTESGWQTSVYFNGAYNETNSNLQGHVFNLTTTWYQQGNFTVIKFYLSNGTFKGERTYLLPGKLLDVVFSGYTTGTVVGGFGNGITAYLGEGFNVSMESFYLFNGTWYVPPIAWSGWVNTGEKAVGGSAYYYDGKVWVVFGNSTSPQLLYNVSVVVVGNQVYTFPKDSLWEAGGKYFVNSTDYVEGEVLRPVGTNYSFTLEKKYQVECSCVMDGVKGNAFYLPSPETVYVREGDRCVALYVNSSRALGNSTGVGNTTNSGVGGAVPHSGTTSPIDVSVWIWSALVVAAVIAVYFLMRKR</sequence>
<proteinExistence type="predicted"/>
<reference evidence="2 3" key="1">
    <citation type="submission" date="2020-02" db="EMBL/GenBank/DDBJ databases">
        <title>Comparative genome analysis reveals the metabolism and evolution of the thermophilic archaeal genus Metallosphaera.</title>
        <authorList>
            <person name="Jiang C."/>
        </authorList>
    </citation>
    <scope>NUCLEOTIDE SEQUENCE [LARGE SCALE GENOMIC DNA]</scope>
    <source>
        <strain evidence="2 3">Ric-A</strain>
    </source>
</reference>
<gene>
    <name evidence="2" type="ORF">GWK48_10925</name>
</gene>
<dbReference type="Proteomes" id="UP000509301">
    <property type="component" value="Chromosome"/>
</dbReference>
<keyword evidence="1" id="KW-0472">Membrane</keyword>
<evidence type="ECO:0000313" key="2">
    <source>
        <dbReference type="EMBL" id="QKR00827.1"/>
    </source>
</evidence>
<evidence type="ECO:0000313" key="3">
    <source>
        <dbReference type="Proteomes" id="UP000509301"/>
    </source>
</evidence>
<dbReference type="OrthoDB" id="43906at2157"/>